<keyword evidence="4 10" id="KW-1133">Transmembrane helix</keyword>
<dbReference type="Gene3D" id="1.20.1070.10">
    <property type="entry name" value="Rhodopsin 7-helix transmembrane proteins"/>
    <property type="match status" value="1"/>
</dbReference>
<accession>A0AAN8JU97</accession>
<keyword evidence="6 10" id="KW-0472">Membrane</keyword>
<feature type="transmembrane region" description="Helical" evidence="10">
    <location>
        <begin position="47"/>
        <end position="71"/>
    </location>
</feature>
<dbReference type="EMBL" id="JAZGQO010000007">
    <property type="protein sequence ID" value="KAK6182826.1"/>
    <property type="molecule type" value="Genomic_DNA"/>
</dbReference>
<feature type="transmembrane region" description="Helical" evidence="10">
    <location>
        <begin position="83"/>
        <end position="104"/>
    </location>
</feature>
<evidence type="ECO:0000256" key="7">
    <source>
        <dbReference type="ARBA" id="ARBA00023170"/>
    </source>
</evidence>
<comment type="subcellular location">
    <subcellularLocation>
        <location evidence="1">Cell membrane</location>
        <topology evidence="1">Multi-pass membrane protein</topology>
    </subcellularLocation>
</comment>
<dbReference type="InterPro" id="IPR000276">
    <property type="entry name" value="GPCR_Rhodpsn"/>
</dbReference>
<feature type="transmembrane region" description="Helical" evidence="10">
    <location>
        <begin position="296"/>
        <end position="317"/>
    </location>
</feature>
<evidence type="ECO:0000256" key="8">
    <source>
        <dbReference type="ARBA" id="ARBA00023224"/>
    </source>
</evidence>
<comment type="similarity">
    <text evidence="9">Belongs to the G-protein coupled receptor 1 family.</text>
</comment>
<protein>
    <recommendedName>
        <fullName evidence="11">G-protein coupled receptors family 1 profile domain-containing protein</fullName>
    </recommendedName>
</protein>
<dbReference type="Pfam" id="PF00001">
    <property type="entry name" value="7tm_1"/>
    <property type="match status" value="1"/>
</dbReference>
<reference evidence="12 13" key="1">
    <citation type="submission" date="2024-01" db="EMBL/GenBank/DDBJ databases">
        <title>The genome of the rayed Mediterranean limpet Patella caerulea (Linnaeus, 1758).</title>
        <authorList>
            <person name="Anh-Thu Weber A."/>
            <person name="Halstead-Nussloch G."/>
        </authorList>
    </citation>
    <scope>NUCLEOTIDE SEQUENCE [LARGE SCALE GENOMIC DNA]</scope>
    <source>
        <strain evidence="12">AATW-2023a</strain>
        <tissue evidence="12">Whole specimen</tissue>
    </source>
</reference>
<keyword evidence="2" id="KW-1003">Cell membrane</keyword>
<dbReference type="InterPro" id="IPR050569">
    <property type="entry name" value="TAAR"/>
</dbReference>
<evidence type="ECO:0000256" key="10">
    <source>
        <dbReference type="SAM" id="Phobius"/>
    </source>
</evidence>
<evidence type="ECO:0000256" key="9">
    <source>
        <dbReference type="RuleBase" id="RU000688"/>
    </source>
</evidence>
<organism evidence="12 13">
    <name type="scientific">Patella caerulea</name>
    <name type="common">Rayed Mediterranean limpet</name>
    <dbReference type="NCBI Taxonomy" id="87958"/>
    <lineage>
        <taxon>Eukaryota</taxon>
        <taxon>Metazoa</taxon>
        <taxon>Spiralia</taxon>
        <taxon>Lophotrochozoa</taxon>
        <taxon>Mollusca</taxon>
        <taxon>Gastropoda</taxon>
        <taxon>Patellogastropoda</taxon>
        <taxon>Patelloidea</taxon>
        <taxon>Patellidae</taxon>
        <taxon>Patella</taxon>
    </lineage>
</organism>
<keyword evidence="13" id="KW-1185">Reference proteome</keyword>
<sequence>MVVLAEYSDLIAVHKTIEKIAIIKGSVIDNNINSVKNNEGGLSFEQIVGIAITAVMVPFILLSNILVIVAVRRFKRLQIPTNYFLVSLSAADIFIALVIPFFMAVEVLQGDIRNVYICLSPNRVLVMACGVSILTLAIVAYDRYTALLQPLEYINIMTVRKIVSLVALSWAYSAAISWLPLFVDWHDGIDQYNVCSFKLLHSNAHILFLGVVFGPACVVIFFCYSRIYAVAKYHARAIAAVETSIRHNLELSYIMKDTKCAKTLGLVIGVFLCLWLPYLAFLVIDMWLEQPVNEWLRNYLALLAFLNSGLNPWVYAFKNNEFRAAFRRIIREHCLYRLCESSERRSSTGSDISIFQGPGHALSRTNSRMLAPDVFQTKTKIDDILPASDITLYRHFLPMPKVNPHSLFPSLVKPPVSRLLENSLIAHRPDHNCWKEHGQQHTGKVKIA</sequence>
<evidence type="ECO:0000256" key="3">
    <source>
        <dbReference type="ARBA" id="ARBA00022692"/>
    </source>
</evidence>
<dbReference type="SMART" id="SM01381">
    <property type="entry name" value="7TM_GPCR_Srsx"/>
    <property type="match status" value="1"/>
</dbReference>
<dbReference type="GO" id="GO:0005886">
    <property type="term" value="C:plasma membrane"/>
    <property type="evidence" value="ECO:0007669"/>
    <property type="project" value="UniProtKB-SubCell"/>
</dbReference>
<evidence type="ECO:0000259" key="11">
    <source>
        <dbReference type="PROSITE" id="PS50262"/>
    </source>
</evidence>
<evidence type="ECO:0000256" key="6">
    <source>
        <dbReference type="ARBA" id="ARBA00023136"/>
    </source>
</evidence>
<evidence type="ECO:0000256" key="1">
    <source>
        <dbReference type="ARBA" id="ARBA00004651"/>
    </source>
</evidence>
<dbReference type="PROSITE" id="PS00237">
    <property type="entry name" value="G_PROTEIN_RECEP_F1_1"/>
    <property type="match status" value="1"/>
</dbReference>
<proteinExistence type="inferred from homology"/>
<feature type="transmembrane region" description="Helical" evidence="10">
    <location>
        <begin position="264"/>
        <end position="284"/>
    </location>
</feature>
<dbReference type="AlphaFoldDB" id="A0AAN8JU97"/>
<comment type="caution">
    <text evidence="12">The sequence shown here is derived from an EMBL/GenBank/DDBJ whole genome shotgun (WGS) entry which is preliminary data.</text>
</comment>
<feature type="transmembrane region" description="Helical" evidence="10">
    <location>
        <begin position="162"/>
        <end position="183"/>
    </location>
</feature>
<evidence type="ECO:0000256" key="2">
    <source>
        <dbReference type="ARBA" id="ARBA00022475"/>
    </source>
</evidence>
<evidence type="ECO:0000313" key="12">
    <source>
        <dbReference type="EMBL" id="KAK6182826.1"/>
    </source>
</evidence>
<evidence type="ECO:0000313" key="13">
    <source>
        <dbReference type="Proteomes" id="UP001347796"/>
    </source>
</evidence>
<keyword evidence="3 9" id="KW-0812">Transmembrane</keyword>
<dbReference type="InterPro" id="IPR017452">
    <property type="entry name" value="GPCR_Rhodpsn_7TM"/>
</dbReference>
<feature type="transmembrane region" description="Helical" evidence="10">
    <location>
        <begin position="203"/>
        <end position="224"/>
    </location>
</feature>
<dbReference type="PANTHER" id="PTHR24249:SF372">
    <property type="entry name" value="G-PROTEIN COUPLED RECEPTORS FAMILY 1 PROFILE DOMAIN-CONTAINING PROTEIN"/>
    <property type="match status" value="1"/>
</dbReference>
<evidence type="ECO:0000256" key="4">
    <source>
        <dbReference type="ARBA" id="ARBA00022989"/>
    </source>
</evidence>
<gene>
    <name evidence="12" type="ORF">SNE40_010420</name>
</gene>
<dbReference type="PRINTS" id="PR00237">
    <property type="entry name" value="GPCRRHODOPSN"/>
</dbReference>
<dbReference type="PANTHER" id="PTHR24249">
    <property type="entry name" value="HISTAMINE RECEPTOR-RELATED G-PROTEIN COUPLED RECEPTOR"/>
    <property type="match status" value="1"/>
</dbReference>
<feature type="transmembrane region" description="Helical" evidence="10">
    <location>
        <begin position="124"/>
        <end position="141"/>
    </location>
</feature>
<name>A0AAN8JU97_PATCE</name>
<feature type="domain" description="G-protein coupled receptors family 1 profile" evidence="11">
    <location>
        <begin position="63"/>
        <end position="315"/>
    </location>
</feature>
<keyword evidence="8 9" id="KW-0807">Transducer</keyword>
<keyword evidence="5 9" id="KW-0297">G-protein coupled receptor</keyword>
<evidence type="ECO:0000256" key="5">
    <source>
        <dbReference type="ARBA" id="ARBA00023040"/>
    </source>
</evidence>
<dbReference type="GO" id="GO:0004930">
    <property type="term" value="F:G protein-coupled receptor activity"/>
    <property type="evidence" value="ECO:0007669"/>
    <property type="project" value="UniProtKB-KW"/>
</dbReference>
<dbReference type="SUPFAM" id="SSF81321">
    <property type="entry name" value="Family A G protein-coupled receptor-like"/>
    <property type="match status" value="1"/>
</dbReference>
<dbReference type="Proteomes" id="UP001347796">
    <property type="component" value="Unassembled WGS sequence"/>
</dbReference>
<keyword evidence="7 9" id="KW-0675">Receptor</keyword>
<dbReference type="PROSITE" id="PS50262">
    <property type="entry name" value="G_PROTEIN_RECEP_F1_2"/>
    <property type="match status" value="1"/>
</dbReference>